<name>C6S4S1_NEIML</name>
<evidence type="ECO:0000313" key="1">
    <source>
        <dbReference type="EMBL" id="CBA03618.1"/>
    </source>
</evidence>
<organism evidence="1 2">
    <name type="scientific">Neisseria meningitidis (strain alpha14)</name>
    <dbReference type="NCBI Taxonomy" id="662598"/>
    <lineage>
        <taxon>Bacteria</taxon>
        <taxon>Pseudomonadati</taxon>
        <taxon>Pseudomonadota</taxon>
        <taxon>Betaproteobacteria</taxon>
        <taxon>Neisseriales</taxon>
        <taxon>Neisseriaceae</taxon>
        <taxon>Neisseria</taxon>
    </lineage>
</organism>
<gene>
    <name evidence="1" type="ordered locus">NMO_0164</name>
</gene>
<dbReference type="AlphaFoldDB" id="C6S4S1"/>
<protein>
    <submittedName>
        <fullName evidence="1">Uncharacterized protein</fullName>
    </submittedName>
</protein>
<proteinExistence type="predicted"/>
<dbReference type="HOGENOM" id="CLU_3390414_0_0_4"/>
<sequence length="32" mass="3704">MRGFGFSDGIFDVMIKQLTRFITTPSKDRHTT</sequence>
<dbReference type="Proteomes" id="UP000002054">
    <property type="component" value="Chromosome"/>
</dbReference>
<evidence type="ECO:0000313" key="2">
    <source>
        <dbReference type="Proteomes" id="UP000002054"/>
    </source>
</evidence>
<dbReference type="KEGG" id="nmi:NMO_0164"/>
<accession>C6S4S1</accession>
<dbReference type="EMBL" id="AM889136">
    <property type="protein sequence ID" value="CBA03618.1"/>
    <property type="molecule type" value="Genomic_DNA"/>
</dbReference>
<reference evidence="1 2" key="1">
    <citation type="journal article" date="2008" name="Proc. Natl. Acad. Sci. U.S.A.">
        <title>Whole-genome comparison of disease and carriage strains provides insights into virulence evolution in Neisseria meningitidis.</title>
        <authorList>
            <person name="Schoen C."/>
            <person name="Blom J."/>
            <person name="Claus H."/>
            <person name="Schramm-Glueck A."/>
            <person name="Brandt P."/>
            <person name="Mueller T."/>
            <person name="Goesmann A."/>
            <person name="Joseph B."/>
            <person name="Konietzny S."/>
            <person name="Kurzai O."/>
            <person name="Schmitt C."/>
            <person name="Friedrich T."/>
            <person name="Linke B."/>
            <person name="Vogel U."/>
            <person name="Frosch M."/>
        </authorList>
    </citation>
    <scope>NUCLEOTIDE SEQUENCE [LARGE SCALE GENOMIC DNA]</scope>
    <source>
        <strain evidence="2">alpha14</strain>
    </source>
</reference>